<evidence type="ECO:0000256" key="3">
    <source>
        <dbReference type="ARBA" id="ARBA00022603"/>
    </source>
</evidence>
<evidence type="ECO:0000256" key="1">
    <source>
        <dbReference type="ARBA" id="ARBA00004953"/>
    </source>
</evidence>
<keyword evidence="5" id="KW-0949">S-adenosyl-L-methionine</keyword>
<keyword evidence="6" id="KW-0560">Oxidoreductase</keyword>
<evidence type="ECO:0000313" key="9">
    <source>
        <dbReference type="Proteomes" id="UP000214760"/>
    </source>
</evidence>
<organism evidence="8 9">
    <name type="scientific">[Clostridium] aminophilum</name>
    <dbReference type="NCBI Taxonomy" id="1526"/>
    <lineage>
        <taxon>Bacteria</taxon>
        <taxon>Bacillati</taxon>
        <taxon>Bacillota</taxon>
        <taxon>Clostridia</taxon>
        <taxon>Lachnospirales</taxon>
        <taxon>Lachnospiraceae</taxon>
    </lineage>
</organism>
<dbReference type="RefSeq" id="WP_031471376.1">
    <property type="nucleotide sequence ID" value="NZ_FOZC01000002.1"/>
</dbReference>
<dbReference type="UniPathway" id="UPA00148"/>
<dbReference type="Pfam" id="PF00590">
    <property type="entry name" value="TP_methylase"/>
    <property type="match status" value="1"/>
</dbReference>
<dbReference type="NCBIfam" id="TIGR00715">
    <property type="entry name" value="precor6x_red"/>
    <property type="match status" value="1"/>
</dbReference>
<dbReference type="InterPro" id="IPR014776">
    <property type="entry name" value="4pyrrole_Mease_sub2"/>
</dbReference>
<dbReference type="GO" id="GO:0008276">
    <property type="term" value="F:protein methyltransferase activity"/>
    <property type="evidence" value="ECO:0007669"/>
    <property type="project" value="InterPro"/>
</dbReference>
<name>A0A1I6IIR5_9FIRM</name>
<reference evidence="8 9" key="1">
    <citation type="submission" date="2016-10" db="EMBL/GenBank/DDBJ databases">
        <authorList>
            <person name="de Groot N.N."/>
        </authorList>
    </citation>
    <scope>NUCLEOTIDE SEQUENCE [LARGE SCALE GENOMIC DNA]</scope>
    <source>
        <strain evidence="8 9">F</strain>
    </source>
</reference>
<protein>
    <submittedName>
        <fullName evidence="8">Precorrin-6Y C5,15-methyltransferase (Decarboxylating)</fullName>
    </submittedName>
</protein>
<dbReference type="InterPro" id="IPR012818">
    <property type="entry name" value="CbiE"/>
</dbReference>
<dbReference type="InterPro" id="IPR014777">
    <property type="entry name" value="4pyrrole_Mease_sub1"/>
</dbReference>
<dbReference type="Proteomes" id="UP000214760">
    <property type="component" value="Unassembled WGS sequence"/>
</dbReference>
<comment type="pathway">
    <text evidence="1">Cofactor biosynthesis; adenosylcobalamin biosynthesis.</text>
</comment>
<keyword evidence="2" id="KW-0169">Cobalamin biosynthesis</keyword>
<gene>
    <name evidence="8" type="ORF">SAMN02910262_00405</name>
</gene>
<dbReference type="PANTHER" id="PTHR36925:SF1">
    <property type="entry name" value="COBALT-PRECORRIN-6A REDUCTASE"/>
    <property type="match status" value="1"/>
</dbReference>
<dbReference type="Pfam" id="PF02571">
    <property type="entry name" value="CbiJ"/>
    <property type="match status" value="1"/>
</dbReference>
<feature type="domain" description="Tetrapyrrole methylase" evidence="7">
    <location>
        <begin position="273"/>
        <end position="474"/>
    </location>
</feature>
<dbReference type="InterPro" id="IPR003723">
    <property type="entry name" value="Precorrin-6x_reduct"/>
</dbReference>
<dbReference type="InterPro" id="IPR000878">
    <property type="entry name" value="4pyrrol_Mease"/>
</dbReference>
<dbReference type="InterPro" id="IPR035996">
    <property type="entry name" value="4pyrrol_Methylase_sf"/>
</dbReference>
<evidence type="ECO:0000256" key="5">
    <source>
        <dbReference type="ARBA" id="ARBA00022691"/>
    </source>
</evidence>
<dbReference type="AlphaFoldDB" id="A0A1I6IIR5"/>
<accession>A0A1I6IIR5</accession>
<evidence type="ECO:0000256" key="4">
    <source>
        <dbReference type="ARBA" id="ARBA00022679"/>
    </source>
</evidence>
<dbReference type="EMBL" id="FOZC01000002">
    <property type="protein sequence ID" value="SFR66593.1"/>
    <property type="molecule type" value="Genomic_DNA"/>
</dbReference>
<keyword evidence="3 8" id="KW-0489">Methyltransferase</keyword>
<sequence length="499" mass="53908">MKPEILIFGGTTEGREIAEFCSQHEIPAFVSVYSGYGADMIETDEWSPDTDGTTVRILVGPMKREEIGQFLKEKEIRLVIDATHPYAKNVSDNIRSAVAETSAELIRVLRDAEEAGESDEGDEKCRRGNIFVETPEEAAAYLTGTEGNILLTTGSRALSVFAAIPGSSERLYARVLPSEEGIRTCQENGLRGRHIIAMQGPFTVEMNKALLNQTGAEYLVTKESGKNGGYREKLEAAAACGVQAVIIGRPKEAGIGLTQCLELLRRRYSVQHVVIAGIGPGNTEHMTAAVIGAILAADRVIGASRMLDCAREAVRRFEPGKPDRRNYIAEYRPTEVLRKIREAEGKNVLLLFSGSLAFHSGACACEALLAENGIRYSILPGISSVTYLSSLLGEDLADAVLSSMHGASRSAEELLDSLFSSGKEHFCILSGKGDDARELAEALVRRGYGTSRVVVGENLSLQNEKITESTAEELCSMPADARFSALSVIAVSLNKANDK</sequence>
<dbReference type="PANTHER" id="PTHR36925">
    <property type="entry name" value="COBALT-PRECORRIN-6A REDUCTASE"/>
    <property type="match status" value="1"/>
</dbReference>
<dbReference type="CDD" id="cd11644">
    <property type="entry name" value="Precorrin-6Y-MT"/>
    <property type="match status" value="1"/>
</dbReference>
<dbReference type="GO" id="GO:0016994">
    <property type="term" value="F:precorrin-6A reductase activity"/>
    <property type="evidence" value="ECO:0007669"/>
    <property type="project" value="InterPro"/>
</dbReference>
<proteinExistence type="predicted"/>
<dbReference type="Gene3D" id="3.40.1010.10">
    <property type="entry name" value="Cobalt-precorrin-4 Transmethylase, Domain 1"/>
    <property type="match status" value="1"/>
</dbReference>
<evidence type="ECO:0000256" key="2">
    <source>
        <dbReference type="ARBA" id="ARBA00022573"/>
    </source>
</evidence>
<dbReference type="Gene3D" id="3.30.950.10">
    <property type="entry name" value="Methyltransferase, Cobalt-precorrin-4 Transmethylase, Domain 2"/>
    <property type="match status" value="1"/>
</dbReference>
<keyword evidence="4 8" id="KW-0808">Transferase</keyword>
<evidence type="ECO:0000259" key="7">
    <source>
        <dbReference type="Pfam" id="PF00590"/>
    </source>
</evidence>
<dbReference type="NCBIfam" id="TIGR02467">
    <property type="entry name" value="CbiE"/>
    <property type="match status" value="1"/>
</dbReference>
<dbReference type="PROSITE" id="PS51014">
    <property type="entry name" value="COBK_CBIJ"/>
    <property type="match status" value="1"/>
</dbReference>
<evidence type="ECO:0000256" key="6">
    <source>
        <dbReference type="ARBA" id="ARBA00023002"/>
    </source>
</evidence>
<dbReference type="SUPFAM" id="SSF53790">
    <property type="entry name" value="Tetrapyrrole methylase"/>
    <property type="match status" value="1"/>
</dbReference>
<evidence type="ECO:0000313" key="8">
    <source>
        <dbReference type="EMBL" id="SFR66593.1"/>
    </source>
</evidence>
<dbReference type="GO" id="GO:0032259">
    <property type="term" value="P:methylation"/>
    <property type="evidence" value="ECO:0007669"/>
    <property type="project" value="UniProtKB-KW"/>
</dbReference>
<dbReference type="GO" id="GO:0009236">
    <property type="term" value="P:cobalamin biosynthetic process"/>
    <property type="evidence" value="ECO:0007669"/>
    <property type="project" value="UniProtKB-UniPathway"/>
</dbReference>